<protein>
    <submittedName>
        <fullName evidence="2">Uncharacterized protein</fullName>
    </submittedName>
</protein>
<dbReference type="EMBL" id="BDQV01000041">
    <property type="protein sequence ID" value="GAY47862.1"/>
    <property type="molecule type" value="Genomic_DNA"/>
</dbReference>
<name>A0A2H5P684_CITUN</name>
<gene>
    <name evidence="2" type="ORF">CUMW_107510</name>
</gene>
<feature type="region of interest" description="Disordered" evidence="1">
    <location>
        <begin position="1"/>
        <end position="26"/>
    </location>
</feature>
<keyword evidence="3" id="KW-1185">Reference proteome</keyword>
<proteinExistence type="predicted"/>
<evidence type="ECO:0000256" key="1">
    <source>
        <dbReference type="SAM" id="MobiDB-lite"/>
    </source>
</evidence>
<accession>A0A2H5P684</accession>
<organism evidence="2 3">
    <name type="scientific">Citrus unshiu</name>
    <name type="common">Satsuma mandarin</name>
    <name type="synonym">Citrus nobilis var. unshiu</name>
    <dbReference type="NCBI Taxonomy" id="55188"/>
    <lineage>
        <taxon>Eukaryota</taxon>
        <taxon>Viridiplantae</taxon>
        <taxon>Streptophyta</taxon>
        <taxon>Embryophyta</taxon>
        <taxon>Tracheophyta</taxon>
        <taxon>Spermatophyta</taxon>
        <taxon>Magnoliopsida</taxon>
        <taxon>eudicotyledons</taxon>
        <taxon>Gunneridae</taxon>
        <taxon>Pentapetalae</taxon>
        <taxon>rosids</taxon>
        <taxon>malvids</taxon>
        <taxon>Sapindales</taxon>
        <taxon>Rutaceae</taxon>
        <taxon>Aurantioideae</taxon>
        <taxon>Citrus</taxon>
    </lineage>
</organism>
<reference evidence="2 3" key="1">
    <citation type="journal article" date="2017" name="Front. Genet.">
        <title>Draft sequencing of the heterozygous diploid genome of Satsuma (Citrus unshiu Marc.) using a hybrid assembly approach.</title>
        <authorList>
            <person name="Shimizu T."/>
            <person name="Tanizawa Y."/>
            <person name="Mochizuki T."/>
            <person name="Nagasaki H."/>
            <person name="Yoshioka T."/>
            <person name="Toyoda A."/>
            <person name="Fujiyama A."/>
            <person name="Kaminuma E."/>
            <person name="Nakamura Y."/>
        </authorList>
    </citation>
    <scope>NUCLEOTIDE SEQUENCE [LARGE SCALE GENOMIC DNA]</scope>
    <source>
        <strain evidence="3">cv. Miyagawa wase</strain>
    </source>
</reference>
<evidence type="ECO:0000313" key="3">
    <source>
        <dbReference type="Proteomes" id="UP000236630"/>
    </source>
</evidence>
<evidence type="ECO:0000313" key="2">
    <source>
        <dbReference type="EMBL" id="GAY47862.1"/>
    </source>
</evidence>
<dbReference type="Proteomes" id="UP000236630">
    <property type="component" value="Unassembled WGS sequence"/>
</dbReference>
<sequence length="107" mass="12059">MAKGNVRNKTQVMASPETDEITMNRGGDSAELQSFDRWLSDRFPAARTAWIRWSSLKLQIGTNLDRNGGRKWENRPGRACGSGWIRFGFSSLSLFSSLFPFSLSLNL</sequence>
<dbReference type="AlphaFoldDB" id="A0A2H5P684"/>
<comment type="caution">
    <text evidence="2">The sequence shown here is derived from an EMBL/GenBank/DDBJ whole genome shotgun (WGS) entry which is preliminary data.</text>
</comment>